<dbReference type="InterPro" id="IPR008972">
    <property type="entry name" value="Cupredoxin"/>
</dbReference>
<evidence type="ECO:0000256" key="4">
    <source>
        <dbReference type="SAM" id="SignalP"/>
    </source>
</evidence>
<evidence type="ECO:0000259" key="5">
    <source>
        <dbReference type="PROSITE" id="PS51485"/>
    </source>
</evidence>
<evidence type="ECO:0000313" key="6">
    <source>
        <dbReference type="EMBL" id="THG03177.1"/>
    </source>
</evidence>
<feature type="region of interest" description="Disordered" evidence="3">
    <location>
        <begin position="125"/>
        <end position="165"/>
    </location>
</feature>
<organism evidence="6 7">
    <name type="scientific">Camellia sinensis var. sinensis</name>
    <name type="common">China tea</name>
    <dbReference type="NCBI Taxonomy" id="542762"/>
    <lineage>
        <taxon>Eukaryota</taxon>
        <taxon>Viridiplantae</taxon>
        <taxon>Streptophyta</taxon>
        <taxon>Embryophyta</taxon>
        <taxon>Tracheophyta</taxon>
        <taxon>Spermatophyta</taxon>
        <taxon>Magnoliopsida</taxon>
        <taxon>eudicotyledons</taxon>
        <taxon>Gunneridae</taxon>
        <taxon>Pentapetalae</taxon>
        <taxon>asterids</taxon>
        <taxon>Ericales</taxon>
        <taxon>Theaceae</taxon>
        <taxon>Camellia</taxon>
    </lineage>
</organism>
<dbReference type="STRING" id="542762.A0A4V3WL31"/>
<feature type="domain" description="Phytocyanin" evidence="5">
    <location>
        <begin position="23"/>
        <end position="121"/>
    </location>
</feature>
<dbReference type="Gene3D" id="2.60.40.420">
    <property type="entry name" value="Cupredoxins - blue copper proteins"/>
    <property type="match status" value="1"/>
</dbReference>
<accession>A0A4V3WL31</accession>
<protein>
    <recommendedName>
        <fullName evidence="5">Phytocyanin domain-containing protein</fullName>
    </recommendedName>
</protein>
<sequence length="238" mass="24566">MAMAMAAAVLALLVVVAPAVQAVQHTVGGTSGWSQTTDYSTWAAGATFTVGDTLLFNYGSSHSVAVMSQSDYNSCNTGNAINTYNGGQTTITLDKPGSMYFACPSFGHCQGGMKMAINVVAATSSTTTPSSGSSPTTPAGSTSPATPTTEPSTTPAITTTTTTPHPYSGAAGSFGSMNLGFSIDVLMASQPVTYARVVVLEFGLSDLLWAKYLSEFISLIFPSPPNATRLLKKMSRLN</sequence>
<dbReference type="AlphaFoldDB" id="A0A4V3WL31"/>
<feature type="signal peptide" evidence="4">
    <location>
        <begin position="1"/>
        <end position="22"/>
    </location>
</feature>
<dbReference type="CDD" id="cd04216">
    <property type="entry name" value="Phytocyanin"/>
    <property type="match status" value="1"/>
</dbReference>
<evidence type="ECO:0000256" key="2">
    <source>
        <dbReference type="ARBA" id="ARBA00023180"/>
    </source>
</evidence>
<dbReference type="PANTHER" id="PTHR33021:SF350">
    <property type="entry name" value="UCLACYANIN-2"/>
    <property type="match status" value="1"/>
</dbReference>
<dbReference type="GO" id="GO:0009055">
    <property type="term" value="F:electron transfer activity"/>
    <property type="evidence" value="ECO:0007669"/>
    <property type="project" value="InterPro"/>
</dbReference>
<name>A0A4V3WL31_CAMSN</name>
<dbReference type="Proteomes" id="UP000306102">
    <property type="component" value="Unassembled WGS sequence"/>
</dbReference>
<comment type="caution">
    <text evidence="6">The sequence shown here is derived from an EMBL/GenBank/DDBJ whole genome shotgun (WGS) entry which is preliminary data.</text>
</comment>
<dbReference type="GO" id="GO:0046872">
    <property type="term" value="F:metal ion binding"/>
    <property type="evidence" value="ECO:0007669"/>
    <property type="project" value="UniProtKB-KW"/>
</dbReference>
<keyword evidence="4" id="KW-0732">Signal</keyword>
<evidence type="ECO:0000256" key="1">
    <source>
        <dbReference type="ARBA" id="ARBA00022723"/>
    </source>
</evidence>
<dbReference type="SUPFAM" id="SSF49503">
    <property type="entry name" value="Cupredoxins"/>
    <property type="match status" value="1"/>
</dbReference>
<keyword evidence="1" id="KW-0479">Metal-binding</keyword>
<feature type="chain" id="PRO_5020652994" description="Phytocyanin domain-containing protein" evidence="4">
    <location>
        <begin position="23"/>
        <end position="238"/>
    </location>
</feature>
<reference evidence="6 7" key="1">
    <citation type="journal article" date="2018" name="Proc. Natl. Acad. Sci. U.S.A.">
        <title>Draft genome sequence of Camellia sinensis var. sinensis provides insights into the evolution of the tea genome and tea quality.</title>
        <authorList>
            <person name="Wei C."/>
            <person name="Yang H."/>
            <person name="Wang S."/>
            <person name="Zhao J."/>
            <person name="Liu C."/>
            <person name="Gao L."/>
            <person name="Xia E."/>
            <person name="Lu Y."/>
            <person name="Tai Y."/>
            <person name="She G."/>
            <person name="Sun J."/>
            <person name="Cao H."/>
            <person name="Tong W."/>
            <person name="Gao Q."/>
            <person name="Li Y."/>
            <person name="Deng W."/>
            <person name="Jiang X."/>
            <person name="Wang W."/>
            <person name="Chen Q."/>
            <person name="Zhang S."/>
            <person name="Li H."/>
            <person name="Wu J."/>
            <person name="Wang P."/>
            <person name="Li P."/>
            <person name="Shi C."/>
            <person name="Zheng F."/>
            <person name="Jian J."/>
            <person name="Huang B."/>
            <person name="Shan D."/>
            <person name="Shi M."/>
            <person name="Fang C."/>
            <person name="Yue Y."/>
            <person name="Li F."/>
            <person name="Li D."/>
            <person name="Wei S."/>
            <person name="Han B."/>
            <person name="Jiang C."/>
            <person name="Yin Y."/>
            <person name="Xia T."/>
            <person name="Zhang Z."/>
            <person name="Bennetzen J.L."/>
            <person name="Zhao S."/>
            <person name="Wan X."/>
        </authorList>
    </citation>
    <scope>NUCLEOTIDE SEQUENCE [LARGE SCALE GENOMIC DNA]</scope>
    <source>
        <strain evidence="7">cv. Shuchazao</strain>
        <tissue evidence="6">Leaf</tissue>
    </source>
</reference>
<proteinExistence type="predicted"/>
<feature type="compositionally biased region" description="Low complexity" evidence="3">
    <location>
        <begin position="125"/>
        <end position="164"/>
    </location>
</feature>
<dbReference type="Pfam" id="PF02298">
    <property type="entry name" value="Cu_bind_like"/>
    <property type="match status" value="1"/>
</dbReference>
<dbReference type="PANTHER" id="PTHR33021">
    <property type="entry name" value="BLUE COPPER PROTEIN"/>
    <property type="match status" value="1"/>
</dbReference>
<dbReference type="GO" id="GO:0005886">
    <property type="term" value="C:plasma membrane"/>
    <property type="evidence" value="ECO:0007669"/>
    <property type="project" value="TreeGrafter"/>
</dbReference>
<dbReference type="FunFam" id="2.60.40.420:FF:000003">
    <property type="entry name" value="Blue copper"/>
    <property type="match status" value="1"/>
</dbReference>
<keyword evidence="7" id="KW-1185">Reference proteome</keyword>
<evidence type="ECO:0000256" key="3">
    <source>
        <dbReference type="SAM" id="MobiDB-lite"/>
    </source>
</evidence>
<dbReference type="EMBL" id="SDRB02011026">
    <property type="protein sequence ID" value="THG03177.1"/>
    <property type="molecule type" value="Genomic_DNA"/>
</dbReference>
<dbReference type="InterPro" id="IPR039391">
    <property type="entry name" value="Phytocyanin-like"/>
</dbReference>
<gene>
    <name evidence="6" type="ORF">TEA_016084</name>
</gene>
<dbReference type="InterPro" id="IPR003245">
    <property type="entry name" value="Phytocyanin_dom"/>
</dbReference>
<dbReference type="PROSITE" id="PS51485">
    <property type="entry name" value="PHYTOCYANIN"/>
    <property type="match status" value="1"/>
</dbReference>
<keyword evidence="2" id="KW-0325">Glycoprotein</keyword>
<evidence type="ECO:0000313" key="7">
    <source>
        <dbReference type="Proteomes" id="UP000306102"/>
    </source>
</evidence>